<dbReference type="Gene3D" id="3.30.930.10">
    <property type="entry name" value="Bira Bifunctional Protein, Domain 2"/>
    <property type="match status" value="1"/>
</dbReference>
<feature type="binding site" evidence="12">
    <location>
        <position position="444"/>
    </location>
    <ligand>
        <name>Mg(2+)</name>
        <dbReference type="ChEBI" id="CHEBI:18420"/>
        <label>1</label>
    </ligand>
</feature>
<comment type="similarity">
    <text evidence="2 12">Belongs to the class-II aminoacyl-tRNA synthetase family.</text>
</comment>
<comment type="catalytic activity">
    <reaction evidence="11 12 13">
        <text>tRNA(Lys) + L-lysine + ATP = L-lysyl-tRNA(Lys) + AMP + diphosphate</text>
        <dbReference type="Rhea" id="RHEA:20792"/>
        <dbReference type="Rhea" id="RHEA-COMP:9696"/>
        <dbReference type="Rhea" id="RHEA-COMP:9697"/>
        <dbReference type="ChEBI" id="CHEBI:30616"/>
        <dbReference type="ChEBI" id="CHEBI:32551"/>
        <dbReference type="ChEBI" id="CHEBI:33019"/>
        <dbReference type="ChEBI" id="CHEBI:78442"/>
        <dbReference type="ChEBI" id="CHEBI:78529"/>
        <dbReference type="ChEBI" id="CHEBI:456215"/>
        <dbReference type="EC" id="6.1.1.6"/>
    </reaction>
</comment>
<dbReference type="CDD" id="cd00775">
    <property type="entry name" value="LysRS_core"/>
    <property type="match status" value="1"/>
</dbReference>
<gene>
    <name evidence="12" type="primary">lysS</name>
    <name evidence="15" type="ORF">BC742_1788</name>
</gene>
<dbReference type="Pfam" id="PF14229">
    <property type="entry name" value="DUF4332"/>
    <property type="match status" value="1"/>
</dbReference>
<dbReference type="GO" id="GO:0000287">
    <property type="term" value="F:magnesium ion binding"/>
    <property type="evidence" value="ECO:0007669"/>
    <property type="project" value="UniProtKB-UniRule"/>
</dbReference>
<proteinExistence type="inferred from homology"/>
<dbReference type="SUPFAM" id="SSF55681">
    <property type="entry name" value="Class II aaRS and biotin synthetases"/>
    <property type="match status" value="1"/>
</dbReference>
<dbReference type="GO" id="GO:0006430">
    <property type="term" value="P:lysyl-tRNA aminoacylation"/>
    <property type="evidence" value="ECO:0007669"/>
    <property type="project" value="UniProtKB-UniRule"/>
</dbReference>
<evidence type="ECO:0000256" key="3">
    <source>
        <dbReference type="ARBA" id="ARBA00022490"/>
    </source>
</evidence>
<evidence type="ECO:0000256" key="8">
    <source>
        <dbReference type="ARBA" id="ARBA00022842"/>
    </source>
</evidence>
<dbReference type="GO" id="GO:0005524">
    <property type="term" value="F:ATP binding"/>
    <property type="evidence" value="ECO:0007669"/>
    <property type="project" value="UniProtKB-UniRule"/>
</dbReference>
<dbReference type="Gene3D" id="2.40.50.140">
    <property type="entry name" value="Nucleic acid-binding proteins"/>
    <property type="match status" value="1"/>
</dbReference>
<dbReference type="InterPro" id="IPR012340">
    <property type="entry name" value="NA-bd_OB-fold"/>
</dbReference>
<evidence type="ECO:0000256" key="5">
    <source>
        <dbReference type="ARBA" id="ARBA00022723"/>
    </source>
</evidence>
<dbReference type="GO" id="GO:0005829">
    <property type="term" value="C:cytosol"/>
    <property type="evidence" value="ECO:0007669"/>
    <property type="project" value="TreeGrafter"/>
</dbReference>
<dbReference type="NCBIfam" id="TIGR00499">
    <property type="entry name" value="lysS_bact"/>
    <property type="match status" value="1"/>
</dbReference>
<dbReference type="NCBIfam" id="NF001756">
    <property type="entry name" value="PRK00484.1"/>
    <property type="match status" value="1"/>
</dbReference>
<dbReference type="InterPro" id="IPR044136">
    <property type="entry name" value="Lys-tRNA-ligase_II_N"/>
</dbReference>
<protein>
    <recommendedName>
        <fullName evidence="12">Lysine--tRNA ligase</fullName>
        <ecNumber evidence="12">6.1.1.6</ecNumber>
    </recommendedName>
    <alternativeName>
        <fullName evidence="12">Lysyl-tRNA synthetase</fullName>
        <shortName evidence="12">LysRS</shortName>
    </alternativeName>
</protein>
<dbReference type="CDD" id="cd04322">
    <property type="entry name" value="LysRS_N"/>
    <property type="match status" value="1"/>
</dbReference>
<keyword evidence="10 12" id="KW-0030">Aminoacyl-tRNA synthetase</keyword>
<feature type="binding site" evidence="12">
    <location>
        <position position="444"/>
    </location>
    <ligand>
        <name>Mg(2+)</name>
        <dbReference type="ChEBI" id="CHEBI:18420"/>
        <label>2</label>
    </ligand>
</feature>
<accession>A0A495VQ36</accession>
<dbReference type="SUPFAM" id="SSF50249">
    <property type="entry name" value="Nucleic acid-binding proteins"/>
    <property type="match status" value="1"/>
</dbReference>
<comment type="caution">
    <text evidence="15">The sequence shown here is derived from an EMBL/GenBank/DDBJ whole genome shotgun (WGS) entry which is preliminary data.</text>
</comment>
<dbReference type="Pfam" id="PF00152">
    <property type="entry name" value="tRNA-synt_2"/>
    <property type="match status" value="1"/>
</dbReference>
<dbReference type="EC" id="6.1.1.6" evidence="12"/>
<evidence type="ECO:0000259" key="14">
    <source>
        <dbReference type="PROSITE" id="PS50862"/>
    </source>
</evidence>
<feature type="domain" description="Aminoacyl-transfer RNA synthetases class-II family profile" evidence="14">
    <location>
        <begin position="211"/>
        <end position="525"/>
    </location>
</feature>
<dbReference type="InterPro" id="IPR004364">
    <property type="entry name" value="Aa-tRNA-synt_II"/>
</dbReference>
<dbReference type="PROSITE" id="PS50862">
    <property type="entry name" value="AA_TRNA_LIGASE_II"/>
    <property type="match status" value="1"/>
</dbReference>
<dbReference type="PANTHER" id="PTHR42918:SF15">
    <property type="entry name" value="LYSINE--TRNA LIGASE, CHLOROPLASTIC_MITOCHONDRIAL"/>
    <property type="match status" value="1"/>
</dbReference>
<dbReference type="FunFam" id="2.40.50.140:FF:000024">
    <property type="entry name" value="Lysine--tRNA ligase"/>
    <property type="match status" value="1"/>
</dbReference>
<feature type="binding site" evidence="12">
    <location>
        <position position="437"/>
    </location>
    <ligand>
        <name>Mg(2+)</name>
        <dbReference type="ChEBI" id="CHEBI:18420"/>
        <label>1</label>
    </ligand>
</feature>
<dbReference type="Proteomes" id="UP000269493">
    <property type="component" value="Unassembled WGS sequence"/>
</dbReference>
<evidence type="ECO:0000313" key="15">
    <source>
        <dbReference type="EMBL" id="RKT51511.1"/>
    </source>
</evidence>
<dbReference type="HAMAP" id="MF_00252">
    <property type="entry name" value="Lys_tRNA_synth_class2"/>
    <property type="match status" value="1"/>
</dbReference>
<comment type="subunit">
    <text evidence="12">Homodimer.</text>
</comment>
<evidence type="ECO:0000256" key="4">
    <source>
        <dbReference type="ARBA" id="ARBA00022598"/>
    </source>
</evidence>
<dbReference type="Pfam" id="PF01336">
    <property type="entry name" value="tRNA_anti-codon"/>
    <property type="match status" value="1"/>
</dbReference>
<keyword evidence="5 12" id="KW-0479">Metal-binding</keyword>
<name>A0A495VQ36_9BACT</name>
<dbReference type="FunFam" id="3.30.930.10:FF:000238">
    <property type="entry name" value="Lysine--tRNA ligase"/>
    <property type="match status" value="1"/>
</dbReference>
<evidence type="ECO:0000256" key="6">
    <source>
        <dbReference type="ARBA" id="ARBA00022741"/>
    </source>
</evidence>
<evidence type="ECO:0000256" key="12">
    <source>
        <dbReference type="HAMAP-Rule" id="MF_00252"/>
    </source>
</evidence>
<comment type="cofactor">
    <cofactor evidence="12 13">
        <name>Mg(2+)</name>
        <dbReference type="ChEBI" id="CHEBI:18420"/>
    </cofactor>
    <text evidence="12 13">Binds 3 Mg(2+) ions per subunit.</text>
</comment>
<keyword evidence="4 12" id="KW-0436">Ligase</keyword>
<comment type="subcellular location">
    <subcellularLocation>
        <location evidence="1 12">Cytoplasm</location>
    </subcellularLocation>
</comment>
<keyword evidence="7 12" id="KW-0067">ATP-binding</keyword>
<dbReference type="GO" id="GO:0004824">
    <property type="term" value="F:lysine-tRNA ligase activity"/>
    <property type="evidence" value="ECO:0007669"/>
    <property type="project" value="UniProtKB-UniRule"/>
</dbReference>
<dbReference type="InterPro" id="IPR004365">
    <property type="entry name" value="NA-bd_OB_tRNA"/>
</dbReference>
<dbReference type="AlphaFoldDB" id="A0A495VQ36"/>
<evidence type="ECO:0000256" key="10">
    <source>
        <dbReference type="ARBA" id="ARBA00023146"/>
    </source>
</evidence>
<reference evidence="15 16" key="1">
    <citation type="submission" date="2018-10" db="EMBL/GenBank/DDBJ databases">
        <title>Genomic Encyclopedia of Archaeal and Bacterial Type Strains, Phase II (KMG-II): from individual species to whole genera.</title>
        <authorList>
            <person name="Goeker M."/>
        </authorList>
    </citation>
    <scope>NUCLEOTIDE SEQUENCE [LARGE SCALE GENOMIC DNA]</scope>
    <source>
        <strain evidence="15 16">NSB1</strain>
    </source>
</reference>
<keyword evidence="3 12" id="KW-0963">Cytoplasm</keyword>
<evidence type="ECO:0000256" key="2">
    <source>
        <dbReference type="ARBA" id="ARBA00008226"/>
    </source>
</evidence>
<keyword evidence="6 12" id="KW-0547">Nucleotide-binding</keyword>
<dbReference type="EMBL" id="RBXN01000005">
    <property type="protein sequence ID" value="RKT51511.1"/>
    <property type="molecule type" value="Genomic_DNA"/>
</dbReference>
<dbReference type="InterPro" id="IPR025567">
    <property type="entry name" value="DUF4332"/>
</dbReference>
<dbReference type="InterPro" id="IPR045864">
    <property type="entry name" value="aa-tRNA-synth_II/BPL/LPL"/>
</dbReference>
<evidence type="ECO:0000256" key="13">
    <source>
        <dbReference type="RuleBase" id="RU000336"/>
    </source>
</evidence>
<evidence type="ECO:0000256" key="1">
    <source>
        <dbReference type="ARBA" id="ARBA00004496"/>
    </source>
</evidence>
<evidence type="ECO:0000256" key="11">
    <source>
        <dbReference type="ARBA" id="ARBA00048573"/>
    </source>
</evidence>
<dbReference type="InterPro" id="IPR006195">
    <property type="entry name" value="aa-tRNA-synth_II"/>
</dbReference>
<evidence type="ECO:0000313" key="16">
    <source>
        <dbReference type="Proteomes" id="UP000269493"/>
    </source>
</evidence>
<keyword evidence="8 12" id="KW-0460">Magnesium</keyword>
<evidence type="ECO:0000256" key="7">
    <source>
        <dbReference type="ARBA" id="ARBA00022840"/>
    </source>
</evidence>
<sequence length="600" mass="68930">MCSENGMSFRTMDICYGNETINLRHMNLLDLSEQEIIRRGSLEEMRKMGIDPYPAAEYKVNAYTTEIKSSFKDEDAPRQVSVAGRIMSRRIMGKASFIELKDSTGRIQVYISRDDLCPGEDKELYNTVFKKLLDIGDFIGIKGFVFRTQMGEITVHAQELTVLSKSLRPLPIVKMKDGVAYDAFEDPELRYRQRYVDLVVNEGVKDIFIKRNKIYNSMREYFNAQGYMEVETPILQSIPGGASARPFITHHNALDIPLYLRIADELYLKRLIVGGFEGVYEFSKNFRNEGMDRTHNPEFTCMEIYVSYKDYQWMMNFTEQMLEKICLDVNGTTEVKVGENIISFKAPFKRVTMIDAIKEFTGIDITGMNEDQLREVCKKIGVEVDETMGKGKLIDEIFGEKCEGNYIQPTFITDYPIEMSPLCKRHRNNPELTERFELMVNGKELCNAYSELNDPIDQRFRFEEQLRLSEKGDDEAMFIDNDFIRALEYGMPPTSGMGIGMDRLVMLMTGQSTIQEVLLFPQMRPEKTQKKDAESKYTAIGIPSEWVAPIQKAGYLTVDALTEANPNKLHQEICGINKKYKLELTNPSVDDVKAWVEAAK</sequence>
<dbReference type="InterPro" id="IPR002313">
    <property type="entry name" value="Lys-tRNA-ligase_II"/>
</dbReference>
<organism evidence="15 16">
    <name type="scientific">Coprobacter fastidiosus NSB1 = JCM 33896</name>
    <dbReference type="NCBI Taxonomy" id="1349822"/>
    <lineage>
        <taxon>Bacteria</taxon>
        <taxon>Pseudomonadati</taxon>
        <taxon>Bacteroidota</taxon>
        <taxon>Bacteroidia</taxon>
        <taxon>Bacteroidales</taxon>
        <taxon>Barnesiellaceae</taxon>
        <taxon>Coprobacter</taxon>
    </lineage>
</organism>
<dbReference type="InterPro" id="IPR018149">
    <property type="entry name" value="Lys-tRNA-synth_II_C"/>
</dbReference>
<keyword evidence="9 12" id="KW-0648">Protein biosynthesis</keyword>
<dbReference type="PANTHER" id="PTHR42918">
    <property type="entry name" value="LYSYL-TRNA SYNTHETASE"/>
    <property type="match status" value="1"/>
</dbReference>
<dbReference type="PRINTS" id="PR00982">
    <property type="entry name" value="TRNASYNTHLYS"/>
</dbReference>
<evidence type="ECO:0000256" key="9">
    <source>
        <dbReference type="ARBA" id="ARBA00022917"/>
    </source>
</evidence>
<dbReference type="GO" id="GO:0000049">
    <property type="term" value="F:tRNA binding"/>
    <property type="evidence" value="ECO:0007669"/>
    <property type="project" value="TreeGrafter"/>
</dbReference>
<keyword evidence="16" id="KW-1185">Reference proteome</keyword>